<sequence length="210" mass="22817">MGSLTRTGIWLIAVLAVTISGVLAQVLYVLWCRRRFHLQNQTQNLTSDQIAPHDHHHTATLSKDLLYFFLCWHPHSRIGPANATAAPTFSEASPSPGSGDLAKWHGLYGTSRALFTIDEDEREDPGWPEMKKTKRVSLEDQFLVADGGAPPAVAEDGGAPPSAAAVEVVETPFSTPCESPMYYTPSPSPPREAKRAPGNEVMVDLEAGEL</sequence>
<gene>
    <name evidence="2" type="ORF">Sjap_012473</name>
</gene>
<comment type="caution">
    <text evidence="2">The sequence shown here is derived from an EMBL/GenBank/DDBJ whole genome shotgun (WGS) entry which is preliminary data.</text>
</comment>
<name>A0AAP0IW38_9MAGN</name>
<dbReference type="EMBL" id="JBBNAE010000005">
    <property type="protein sequence ID" value="KAK9122871.1"/>
    <property type="molecule type" value="Genomic_DNA"/>
</dbReference>
<evidence type="ECO:0000313" key="2">
    <source>
        <dbReference type="EMBL" id="KAK9122871.1"/>
    </source>
</evidence>
<dbReference type="PANTHER" id="PTHR34054">
    <property type="entry name" value="EXPRESSED PROTEIN"/>
    <property type="match status" value="1"/>
</dbReference>
<dbReference type="Proteomes" id="UP001417504">
    <property type="component" value="Unassembled WGS sequence"/>
</dbReference>
<organism evidence="2 3">
    <name type="scientific">Stephania japonica</name>
    <dbReference type="NCBI Taxonomy" id="461633"/>
    <lineage>
        <taxon>Eukaryota</taxon>
        <taxon>Viridiplantae</taxon>
        <taxon>Streptophyta</taxon>
        <taxon>Embryophyta</taxon>
        <taxon>Tracheophyta</taxon>
        <taxon>Spermatophyta</taxon>
        <taxon>Magnoliopsida</taxon>
        <taxon>Ranunculales</taxon>
        <taxon>Menispermaceae</taxon>
        <taxon>Menispermoideae</taxon>
        <taxon>Cissampelideae</taxon>
        <taxon>Stephania</taxon>
    </lineage>
</organism>
<feature type="region of interest" description="Disordered" evidence="1">
    <location>
        <begin position="174"/>
        <end position="198"/>
    </location>
</feature>
<dbReference type="InterPro" id="IPR045884">
    <property type="entry name" value="At5g59350-like"/>
</dbReference>
<dbReference type="AlphaFoldDB" id="A0AAP0IW38"/>
<protein>
    <submittedName>
        <fullName evidence="2">Uncharacterized protein</fullName>
    </submittedName>
</protein>
<dbReference type="PANTHER" id="PTHR34054:SF4">
    <property type="entry name" value="PROTEIN, PUTATIVE-RELATED"/>
    <property type="match status" value="1"/>
</dbReference>
<proteinExistence type="predicted"/>
<accession>A0AAP0IW38</accession>
<evidence type="ECO:0000313" key="3">
    <source>
        <dbReference type="Proteomes" id="UP001417504"/>
    </source>
</evidence>
<keyword evidence="3" id="KW-1185">Reference proteome</keyword>
<evidence type="ECO:0000256" key="1">
    <source>
        <dbReference type="SAM" id="MobiDB-lite"/>
    </source>
</evidence>
<reference evidence="2 3" key="1">
    <citation type="submission" date="2024-01" db="EMBL/GenBank/DDBJ databases">
        <title>Genome assemblies of Stephania.</title>
        <authorList>
            <person name="Yang L."/>
        </authorList>
    </citation>
    <scope>NUCLEOTIDE SEQUENCE [LARGE SCALE GENOMIC DNA]</scope>
    <source>
        <strain evidence="2">QJT</strain>
        <tissue evidence="2">Leaf</tissue>
    </source>
</reference>